<accession>A0ABQ4X8N7</accession>
<name>A0ABQ4X8N7_9ASTR</name>
<gene>
    <name evidence="1" type="ORF">Tco_0656373</name>
</gene>
<comment type="caution">
    <text evidence="1">The sequence shown here is derived from an EMBL/GenBank/DDBJ whole genome shotgun (WGS) entry which is preliminary data.</text>
</comment>
<evidence type="ECO:0000313" key="1">
    <source>
        <dbReference type="EMBL" id="GJS61589.1"/>
    </source>
</evidence>
<reference evidence="1" key="1">
    <citation type="journal article" date="2022" name="Int. J. Mol. Sci.">
        <title>Draft Genome of Tanacetum Coccineum: Genomic Comparison of Closely Related Tanacetum-Family Plants.</title>
        <authorList>
            <person name="Yamashiro T."/>
            <person name="Shiraishi A."/>
            <person name="Nakayama K."/>
            <person name="Satake H."/>
        </authorList>
    </citation>
    <scope>NUCLEOTIDE SEQUENCE</scope>
</reference>
<sequence length="142" mass="16272">MKKVIYPEAKRLLAAKIHTVIVGPSPSCDHFDAECGLINSLFSRDISITSPKIDFLPEEFIGELDFIDLILPGIDKDDFDENDYDEDDFDEEEGEIDIDIFQIKDEILREKLLNVHLLIDKIKALKNKLKVSLRDCLVNSFC</sequence>
<dbReference type="Proteomes" id="UP001151760">
    <property type="component" value="Unassembled WGS sequence"/>
</dbReference>
<keyword evidence="2" id="KW-1185">Reference proteome</keyword>
<evidence type="ECO:0000313" key="2">
    <source>
        <dbReference type="Proteomes" id="UP001151760"/>
    </source>
</evidence>
<dbReference type="EMBL" id="BQNB010009301">
    <property type="protein sequence ID" value="GJS61589.1"/>
    <property type="molecule type" value="Genomic_DNA"/>
</dbReference>
<organism evidence="1 2">
    <name type="scientific">Tanacetum coccineum</name>
    <dbReference type="NCBI Taxonomy" id="301880"/>
    <lineage>
        <taxon>Eukaryota</taxon>
        <taxon>Viridiplantae</taxon>
        <taxon>Streptophyta</taxon>
        <taxon>Embryophyta</taxon>
        <taxon>Tracheophyta</taxon>
        <taxon>Spermatophyta</taxon>
        <taxon>Magnoliopsida</taxon>
        <taxon>eudicotyledons</taxon>
        <taxon>Gunneridae</taxon>
        <taxon>Pentapetalae</taxon>
        <taxon>asterids</taxon>
        <taxon>campanulids</taxon>
        <taxon>Asterales</taxon>
        <taxon>Asteraceae</taxon>
        <taxon>Asteroideae</taxon>
        <taxon>Anthemideae</taxon>
        <taxon>Anthemidinae</taxon>
        <taxon>Tanacetum</taxon>
    </lineage>
</organism>
<protein>
    <submittedName>
        <fullName evidence="1">Uncharacterized protein</fullName>
    </submittedName>
</protein>
<proteinExistence type="predicted"/>
<reference evidence="1" key="2">
    <citation type="submission" date="2022-01" db="EMBL/GenBank/DDBJ databases">
        <authorList>
            <person name="Yamashiro T."/>
            <person name="Shiraishi A."/>
            <person name="Satake H."/>
            <person name="Nakayama K."/>
        </authorList>
    </citation>
    <scope>NUCLEOTIDE SEQUENCE</scope>
</reference>